<organism evidence="1 2">
    <name type="scientific">Laspinema palackyanum D2a</name>
    <dbReference type="NCBI Taxonomy" id="2953684"/>
    <lineage>
        <taxon>Bacteria</taxon>
        <taxon>Bacillati</taxon>
        <taxon>Cyanobacteriota</taxon>
        <taxon>Cyanophyceae</taxon>
        <taxon>Oscillatoriophycideae</taxon>
        <taxon>Oscillatoriales</taxon>
        <taxon>Laspinemataceae</taxon>
        <taxon>Laspinema</taxon>
        <taxon>Laspinema palackyanum</taxon>
    </lineage>
</organism>
<dbReference type="EMBL" id="JAMXFF010000021">
    <property type="protein sequence ID" value="MCT7967582.1"/>
    <property type="molecule type" value="Genomic_DNA"/>
</dbReference>
<comment type="caution">
    <text evidence="1">The sequence shown here is derived from an EMBL/GenBank/DDBJ whole genome shotgun (WGS) entry which is preliminary data.</text>
</comment>
<keyword evidence="2" id="KW-1185">Reference proteome</keyword>
<sequence length="92" mass="10410">MHYSTIFRLRYGQAPSDRFLKIRPTAHRSKIFRRFPPGSPPQFRLNPDWILTLIPQNTARVKNSTSIPILPLPSLISPSAIMRISGAGNVKT</sequence>
<dbReference type="Proteomes" id="UP001525890">
    <property type="component" value="Unassembled WGS sequence"/>
</dbReference>
<gene>
    <name evidence="1" type="ORF">NG799_14675</name>
</gene>
<reference evidence="1 2" key="1">
    <citation type="journal article" date="2022" name="Front. Microbiol.">
        <title>High genomic differentiation and limited gene flow indicate recent cryptic speciation within the genus Laspinema (cyanobacteria).</title>
        <authorList>
            <person name="Stanojkovic A."/>
            <person name="Skoupy S."/>
            <person name="Skaloud P."/>
            <person name="Dvorak P."/>
        </authorList>
    </citation>
    <scope>NUCLEOTIDE SEQUENCE [LARGE SCALE GENOMIC DNA]</scope>
    <source>
        <strain evidence="1 2">D2a</strain>
    </source>
</reference>
<evidence type="ECO:0000313" key="2">
    <source>
        <dbReference type="Proteomes" id="UP001525890"/>
    </source>
</evidence>
<dbReference type="RefSeq" id="WP_368007158.1">
    <property type="nucleotide sequence ID" value="NZ_JAMXFF010000021.1"/>
</dbReference>
<accession>A0ABT2MVZ8</accession>
<protein>
    <submittedName>
        <fullName evidence="1">Uncharacterized protein</fullName>
    </submittedName>
</protein>
<proteinExistence type="predicted"/>
<evidence type="ECO:0000313" key="1">
    <source>
        <dbReference type="EMBL" id="MCT7967582.1"/>
    </source>
</evidence>
<name>A0ABT2MVZ8_9CYAN</name>